<dbReference type="KEGG" id="lak:106175381"/>
<proteinExistence type="predicted"/>
<dbReference type="AlphaFoldDB" id="A0A1S3JRS4"/>
<protein>
    <submittedName>
        <fullName evidence="4">Uncharacterized protein LOC106175381</fullName>
    </submittedName>
</protein>
<dbReference type="SUPFAM" id="SSF52200">
    <property type="entry name" value="Toll/Interleukin receptor TIR domain"/>
    <property type="match status" value="1"/>
</dbReference>
<reference evidence="4" key="1">
    <citation type="submission" date="2025-08" db="UniProtKB">
        <authorList>
            <consortium name="RefSeq"/>
        </authorList>
    </citation>
    <scope>IDENTIFICATION</scope>
    <source>
        <tissue evidence="4">Gonads</tissue>
    </source>
</reference>
<dbReference type="Pfam" id="PF01582">
    <property type="entry name" value="TIR"/>
    <property type="match status" value="1"/>
</dbReference>
<accession>A0A1S3JRS4</accession>
<feature type="compositionally biased region" description="Polar residues" evidence="1">
    <location>
        <begin position="511"/>
        <end position="529"/>
    </location>
</feature>
<dbReference type="Gene3D" id="1.25.40.10">
    <property type="entry name" value="Tetratricopeptide repeat domain"/>
    <property type="match status" value="1"/>
</dbReference>
<dbReference type="PANTHER" id="PTHR16253">
    <property type="entry name" value="TETRATRICOPEPTIDE REPEAT PROTEIN 22"/>
    <property type="match status" value="1"/>
</dbReference>
<organism evidence="3 4">
    <name type="scientific">Lingula anatina</name>
    <name type="common">Brachiopod</name>
    <name type="synonym">Lingula unguis</name>
    <dbReference type="NCBI Taxonomy" id="7574"/>
    <lineage>
        <taxon>Eukaryota</taxon>
        <taxon>Metazoa</taxon>
        <taxon>Spiralia</taxon>
        <taxon>Lophotrochozoa</taxon>
        <taxon>Brachiopoda</taxon>
        <taxon>Linguliformea</taxon>
        <taxon>Lingulata</taxon>
        <taxon>Lingulida</taxon>
        <taxon>Linguloidea</taxon>
        <taxon>Lingulidae</taxon>
        <taxon>Lingula</taxon>
    </lineage>
</organism>
<dbReference type="InterPro" id="IPR035897">
    <property type="entry name" value="Toll_tir_struct_dom_sf"/>
</dbReference>
<dbReference type="InParanoid" id="A0A1S3JRS4"/>
<feature type="compositionally biased region" description="Low complexity" evidence="1">
    <location>
        <begin position="23"/>
        <end position="36"/>
    </location>
</feature>
<feature type="compositionally biased region" description="Basic residues" evidence="1">
    <location>
        <begin position="122"/>
        <end position="133"/>
    </location>
</feature>
<sequence>MQNHNSKGKKNPQKTELSPSNVSQQQCKSVKSQFSKDPNATATKSNVKSKPLNQQNSKDNIQMKFLEEFCEQVYSNVLGLSAQEHLPEENGAGSGQSSEQATDTDRSKNKRDKQEAQSSAVPKKKNRRQHGHIKVPPGLKELGLVKAPYFENKDELCKCVSGFFEKARSYAPCYTNILNRYAHFLWHIGKEDEAMEIHEESIDIDKCESNWFAFKSMGENLRKKYKDEWYDRVHQKSDKNPRIELALKAKEKLEIAVQHNPNPQDYAYLAETCHFLGIDTNRQVTDEKMLLKALYYFKYATNNLQGGRIPMLHHLLGLCLLDLGEKRNALESFKNALQCQEPNSTFTISFRCMMLVLLQICKSAKTKSDDRTYMYRTALRELRHWLIEGCHPNRYLEKELLKEISELWGPRKEPFEPDILTELCVKLKDGKQDEQNVSSLLEKGLKLCIDKYPKQPAPTAGSEPAERGDLHVSQLRTCLEKIQLAPTPKAAEPVSMPGAAVDVPEVVMGSSQTSQDVLKEATPTSQSTYRGVDETTLAVSQALPQALDPNSVKTSVVQEEGRSLEEKGAGMLPSEMPPNLLPPDSNEDDTYRPASAQSEYTSSSVQVEPLTDIVRTGDPEAQDTFQQERREARNDTLTADKPAKSEEIHEKNDKEIQCDISTEPPSDMMGQVPSSPPLAYCFESKRAKNLKGMEYDFFVMYCDSDADFVSFHLLTTLENSKELKGCIKDRDFMPGQIVLNCVTNAIKNSSKVIAVISHASVKDSDWLYEIHLAIKEYNKRGSLALQSSKLPSSYVIPILCENEAGELPIMPEVFEVFAAAKVPFDRKDCNWDKLEKAIRDDE</sequence>
<feature type="region of interest" description="Disordered" evidence="1">
    <location>
        <begin position="511"/>
        <end position="654"/>
    </location>
</feature>
<evidence type="ECO:0000313" key="4">
    <source>
        <dbReference type="RefSeq" id="XP_013412796.1"/>
    </source>
</evidence>
<gene>
    <name evidence="4" type="primary">LOC106175381</name>
</gene>
<dbReference type="GO" id="GO:0007165">
    <property type="term" value="P:signal transduction"/>
    <property type="evidence" value="ECO:0007669"/>
    <property type="project" value="InterPro"/>
</dbReference>
<evidence type="ECO:0000313" key="3">
    <source>
        <dbReference type="Proteomes" id="UP000085678"/>
    </source>
</evidence>
<feature type="compositionally biased region" description="Basic and acidic residues" evidence="1">
    <location>
        <begin position="641"/>
        <end position="654"/>
    </location>
</feature>
<name>A0A1S3JRS4_LINAN</name>
<keyword evidence="3" id="KW-1185">Reference proteome</keyword>
<feature type="region of interest" description="Disordered" evidence="1">
    <location>
        <begin position="1"/>
        <end position="59"/>
    </location>
</feature>
<dbReference type="InterPro" id="IPR011990">
    <property type="entry name" value="TPR-like_helical_dom_sf"/>
</dbReference>
<dbReference type="InterPro" id="IPR042342">
    <property type="entry name" value="TTC22"/>
</dbReference>
<feature type="region of interest" description="Disordered" evidence="1">
    <location>
        <begin position="87"/>
        <end position="135"/>
    </location>
</feature>
<dbReference type="GeneID" id="106175381"/>
<dbReference type="Proteomes" id="UP000085678">
    <property type="component" value="Unplaced"/>
</dbReference>
<dbReference type="STRING" id="7574.A0A1S3JRS4"/>
<dbReference type="InterPro" id="IPR000157">
    <property type="entry name" value="TIR_dom"/>
</dbReference>
<dbReference type="SMART" id="SM00255">
    <property type="entry name" value="TIR"/>
    <property type="match status" value="1"/>
</dbReference>
<feature type="compositionally biased region" description="Basic and acidic residues" evidence="1">
    <location>
        <begin position="559"/>
        <end position="568"/>
    </location>
</feature>
<dbReference type="PANTHER" id="PTHR16253:SF0">
    <property type="entry name" value="TETRATRICOPEPTIDE REPEAT PROTEIN 22"/>
    <property type="match status" value="1"/>
</dbReference>
<feature type="compositionally biased region" description="Basic and acidic residues" evidence="1">
    <location>
        <begin position="103"/>
        <end position="115"/>
    </location>
</feature>
<feature type="compositionally biased region" description="Polar residues" evidence="1">
    <location>
        <begin position="38"/>
        <end position="59"/>
    </location>
</feature>
<feature type="domain" description="TIR" evidence="2">
    <location>
        <begin position="693"/>
        <end position="838"/>
    </location>
</feature>
<evidence type="ECO:0000256" key="1">
    <source>
        <dbReference type="SAM" id="MobiDB-lite"/>
    </source>
</evidence>
<dbReference type="OrthoDB" id="9976543at2759"/>
<dbReference type="SUPFAM" id="SSF48452">
    <property type="entry name" value="TPR-like"/>
    <property type="match status" value="1"/>
</dbReference>
<dbReference type="RefSeq" id="XP_013412796.1">
    <property type="nucleotide sequence ID" value="XM_013557342.1"/>
</dbReference>
<dbReference type="PROSITE" id="PS50104">
    <property type="entry name" value="TIR"/>
    <property type="match status" value="1"/>
</dbReference>
<dbReference type="Gene3D" id="3.40.50.10140">
    <property type="entry name" value="Toll/interleukin-1 receptor homology (TIR) domain"/>
    <property type="match status" value="1"/>
</dbReference>
<feature type="compositionally biased region" description="Polar residues" evidence="1">
    <location>
        <begin position="595"/>
        <end position="606"/>
    </location>
</feature>
<feature type="compositionally biased region" description="Basic residues" evidence="1">
    <location>
        <begin position="1"/>
        <end position="12"/>
    </location>
</feature>
<evidence type="ECO:0000259" key="2">
    <source>
        <dbReference type="PROSITE" id="PS50104"/>
    </source>
</evidence>